<accession>A0A932I0D9</accession>
<organism evidence="9 10">
    <name type="scientific">Tectimicrobiota bacterium</name>
    <dbReference type="NCBI Taxonomy" id="2528274"/>
    <lineage>
        <taxon>Bacteria</taxon>
        <taxon>Pseudomonadati</taxon>
        <taxon>Nitrospinota/Tectimicrobiota group</taxon>
        <taxon>Candidatus Tectimicrobiota</taxon>
    </lineage>
</organism>
<dbReference type="SUPFAM" id="SSF53756">
    <property type="entry name" value="UDP-Glycosyltransferase/glycogen phosphorylase"/>
    <property type="match status" value="1"/>
</dbReference>
<comment type="subunit">
    <text evidence="2">Homodimer.</text>
</comment>
<name>A0A932I0D9_UNCTE</name>
<comment type="caution">
    <text evidence="9">The sequence shown here is derived from an EMBL/GenBank/DDBJ whole genome shotgun (WGS) entry which is preliminary data.</text>
</comment>
<dbReference type="Pfam" id="PF21269">
    <property type="entry name" value="TreT_GT1"/>
    <property type="match status" value="1"/>
</dbReference>
<comment type="similarity">
    <text evidence="1">Belongs to the glycosyltransferase group 1 family. Glycosyltransferase 4 subfamily.</text>
</comment>
<dbReference type="PANTHER" id="PTHR47779">
    <property type="entry name" value="SYNTHASE (CCG-9), PUTATIVE (AFU_ORTHOLOGUE AFUA_3G12100)-RELATED"/>
    <property type="match status" value="1"/>
</dbReference>
<dbReference type="GO" id="GO:0006006">
    <property type="term" value="P:glucose metabolic process"/>
    <property type="evidence" value="ECO:0007669"/>
    <property type="project" value="UniProtKB-KW"/>
</dbReference>
<keyword evidence="4" id="KW-0328">Glycosyltransferase</keyword>
<gene>
    <name evidence="9" type="ORF">HYZ11_15525</name>
</gene>
<keyword evidence="5" id="KW-0808">Transferase</keyword>
<sequence length="414" mass="46268">MREMRISSYAKVVGQESISQLHQLAEGLQGRKVVHVNSTRYGGGVAEILAWLTPLMSDLGLEVSWEVIVGNDAFFQATKKIHNGLQGFQEDFTSGDIAAYDDVTERNAQALRERLCEADFVFIHDPQPAGLIAKCPERRGKWVWRCHVDASRPHRAVWRWLEPIAGKYDASIFSMPQFARALPHPQFLIAPSIDPLSDKNRPLTEADIRAALDRFQLDPKRPILTQVSRFDRFKDPIGVIRAFRMLRTRPRPQLVLAGGGAADDPEGGRMFGEVRACAGDDPDIHVLSLAPDAHLTINALQRASFVIIQKSTREGFGLTVTEGLWKGKPVIGGDTGGIRLQVHDFHTGFLVNTPEGAALRIRYLLQHPRLYARMAAQAHGFVRDNFLVTRHLREYLALMLSLQRGGDPGREIPL</sequence>
<protein>
    <submittedName>
        <fullName evidence="9">Glycosyltransferase</fullName>
    </submittedName>
</protein>
<evidence type="ECO:0000313" key="10">
    <source>
        <dbReference type="Proteomes" id="UP000782312"/>
    </source>
</evidence>
<reference evidence="9" key="1">
    <citation type="submission" date="2020-07" db="EMBL/GenBank/DDBJ databases">
        <title>Huge and variable diversity of episymbiotic CPR bacteria and DPANN archaea in groundwater ecosystems.</title>
        <authorList>
            <person name="He C.Y."/>
            <person name="Keren R."/>
            <person name="Whittaker M."/>
            <person name="Farag I.F."/>
            <person name="Doudna J."/>
            <person name="Cate J.H.D."/>
            <person name="Banfield J.F."/>
        </authorList>
    </citation>
    <scope>NUCLEOTIDE SEQUENCE</scope>
    <source>
        <strain evidence="9">NC_groundwater_763_Ag_S-0.2um_68_21</strain>
    </source>
</reference>
<keyword evidence="6" id="KW-0119">Carbohydrate metabolism</keyword>
<feature type="domain" description="Glycosyl transferase family 1" evidence="7">
    <location>
        <begin position="215"/>
        <end position="378"/>
    </location>
</feature>
<dbReference type="GO" id="GO:0016757">
    <property type="term" value="F:glycosyltransferase activity"/>
    <property type="evidence" value="ECO:0007669"/>
    <property type="project" value="UniProtKB-KW"/>
</dbReference>
<evidence type="ECO:0000256" key="5">
    <source>
        <dbReference type="ARBA" id="ARBA00022679"/>
    </source>
</evidence>
<dbReference type="Pfam" id="PF00534">
    <property type="entry name" value="Glycos_transf_1"/>
    <property type="match status" value="1"/>
</dbReference>
<dbReference type="Gene3D" id="3.40.50.2000">
    <property type="entry name" value="Glycogen Phosphorylase B"/>
    <property type="match status" value="2"/>
</dbReference>
<dbReference type="AlphaFoldDB" id="A0A932I0D9"/>
<evidence type="ECO:0000256" key="3">
    <source>
        <dbReference type="ARBA" id="ARBA00022526"/>
    </source>
</evidence>
<evidence type="ECO:0000259" key="8">
    <source>
        <dbReference type="Pfam" id="PF21269"/>
    </source>
</evidence>
<dbReference type="InterPro" id="IPR052078">
    <property type="entry name" value="Trehalose_Metab_GTase"/>
</dbReference>
<keyword evidence="3" id="KW-0313">Glucose metabolism</keyword>
<evidence type="ECO:0000259" key="7">
    <source>
        <dbReference type="Pfam" id="PF00534"/>
    </source>
</evidence>
<dbReference type="EMBL" id="JACPUR010000037">
    <property type="protein sequence ID" value="MBI3129016.1"/>
    <property type="molecule type" value="Genomic_DNA"/>
</dbReference>
<evidence type="ECO:0000313" key="9">
    <source>
        <dbReference type="EMBL" id="MBI3129016.1"/>
    </source>
</evidence>
<feature type="domain" description="Trehalose synthase N-terminal" evidence="8">
    <location>
        <begin position="35"/>
        <end position="179"/>
    </location>
</feature>
<evidence type="ECO:0000256" key="1">
    <source>
        <dbReference type="ARBA" id="ARBA00009481"/>
    </source>
</evidence>
<proteinExistence type="inferred from homology"/>
<evidence type="ECO:0000256" key="4">
    <source>
        <dbReference type="ARBA" id="ARBA00022676"/>
    </source>
</evidence>
<evidence type="ECO:0000256" key="6">
    <source>
        <dbReference type="ARBA" id="ARBA00023277"/>
    </source>
</evidence>
<dbReference type="InterPro" id="IPR001296">
    <property type="entry name" value="Glyco_trans_1"/>
</dbReference>
<dbReference type="PANTHER" id="PTHR47779:SF1">
    <property type="entry name" value="SYNTHASE (CCG-9), PUTATIVE (AFU_ORTHOLOGUE AFUA_3G12100)-RELATED"/>
    <property type="match status" value="1"/>
</dbReference>
<evidence type="ECO:0000256" key="2">
    <source>
        <dbReference type="ARBA" id="ARBA00011738"/>
    </source>
</evidence>
<dbReference type="Proteomes" id="UP000782312">
    <property type="component" value="Unassembled WGS sequence"/>
</dbReference>
<dbReference type="InterPro" id="IPR049438">
    <property type="entry name" value="TreT_GT1"/>
</dbReference>